<dbReference type="SMART" id="SM00331">
    <property type="entry name" value="PP2C_SIG"/>
    <property type="match status" value="1"/>
</dbReference>
<dbReference type="Pfam" id="PF07228">
    <property type="entry name" value="SpoIIE"/>
    <property type="match status" value="1"/>
</dbReference>
<dbReference type="SMART" id="SM00065">
    <property type="entry name" value="GAF"/>
    <property type="match status" value="1"/>
</dbReference>
<dbReference type="Gene3D" id="3.60.40.10">
    <property type="entry name" value="PPM-type phosphatase domain"/>
    <property type="match status" value="1"/>
</dbReference>
<proteinExistence type="predicted"/>
<dbReference type="AlphaFoldDB" id="A0A428ZU74"/>
<evidence type="ECO:0000256" key="1">
    <source>
        <dbReference type="ARBA" id="ARBA00022801"/>
    </source>
</evidence>
<evidence type="ECO:0000313" key="5">
    <source>
        <dbReference type="Proteomes" id="UP000287547"/>
    </source>
</evidence>
<dbReference type="OrthoDB" id="118142at2"/>
<evidence type="ECO:0000259" key="2">
    <source>
        <dbReference type="SMART" id="SM00065"/>
    </source>
</evidence>
<organism evidence="4 5">
    <name type="scientific">Kibdelosporangium aridum</name>
    <dbReference type="NCBI Taxonomy" id="2030"/>
    <lineage>
        <taxon>Bacteria</taxon>
        <taxon>Bacillati</taxon>
        <taxon>Actinomycetota</taxon>
        <taxon>Actinomycetes</taxon>
        <taxon>Pseudonocardiales</taxon>
        <taxon>Pseudonocardiaceae</taxon>
        <taxon>Kibdelosporangium</taxon>
    </lineage>
</organism>
<dbReference type="PANTHER" id="PTHR43156:SF2">
    <property type="entry name" value="STAGE II SPORULATION PROTEIN E"/>
    <property type="match status" value="1"/>
</dbReference>
<dbReference type="InterPro" id="IPR052016">
    <property type="entry name" value="Bact_Sigma-Reg"/>
</dbReference>
<name>A0A428ZU74_KIBAR</name>
<dbReference type="SUPFAM" id="SSF81606">
    <property type="entry name" value="PP2C-like"/>
    <property type="match status" value="1"/>
</dbReference>
<gene>
    <name evidence="4" type="ORF">DMH04_01215</name>
</gene>
<accession>A0A428ZU74</accession>
<dbReference type="Proteomes" id="UP000287547">
    <property type="component" value="Unassembled WGS sequence"/>
</dbReference>
<dbReference type="Pfam" id="PF13185">
    <property type="entry name" value="GAF_2"/>
    <property type="match status" value="1"/>
</dbReference>
<dbReference type="InterPro" id="IPR003018">
    <property type="entry name" value="GAF"/>
</dbReference>
<evidence type="ECO:0000259" key="3">
    <source>
        <dbReference type="SMART" id="SM00331"/>
    </source>
</evidence>
<dbReference type="PANTHER" id="PTHR43156">
    <property type="entry name" value="STAGE II SPORULATION PROTEIN E-RELATED"/>
    <property type="match status" value="1"/>
</dbReference>
<sequence>MVEGPGAEDQLQRIESVTDSALSHLDFEKLLQELLERVRELLNADTATVLLYNASSAELVATAAAGFEEEIRQGVRIPLGAGFAGQVAAQRKPVRIDQVDSSTVVNLLLWEKGLHALLGVPMVATGELVGVVHVGTYARRDFSDHDVQLLQLVADRIALAAQAQASRTERATAAALQRSLLPTRLPRLDGLEFAARYVPGADLRVGGDWYDVFPLPDGWWGIVMGDVVGHGLPAAVVMGRLRSALRAYALLKVDDPADVLDKLNRKVSHFEPGAMATVLYAVVEPSFERIRVSLAGHPPPVMAVPGQPAKLLEMPADPPIGVRFDARRHTTEIDVPPDAVVCFYTDGLVERREWTLDTGLEKLCAAVEARPAEMVSAAVMSALTSAHPPEDDTAVLIMRRTSSTE</sequence>
<dbReference type="GO" id="GO:0016791">
    <property type="term" value="F:phosphatase activity"/>
    <property type="evidence" value="ECO:0007669"/>
    <property type="project" value="TreeGrafter"/>
</dbReference>
<dbReference type="InterPro" id="IPR036457">
    <property type="entry name" value="PPM-type-like_dom_sf"/>
</dbReference>
<dbReference type="SUPFAM" id="SSF55781">
    <property type="entry name" value="GAF domain-like"/>
    <property type="match status" value="1"/>
</dbReference>
<dbReference type="InterPro" id="IPR029016">
    <property type="entry name" value="GAF-like_dom_sf"/>
</dbReference>
<protein>
    <submittedName>
        <fullName evidence="4">Diguanylate phosphodiesterase</fullName>
    </submittedName>
</protein>
<feature type="domain" description="GAF" evidence="2">
    <location>
        <begin position="26"/>
        <end position="171"/>
    </location>
</feature>
<dbReference type="InterPro" id="IPR001932">
    <property type="entry name" value="PPM-type_phosphatase-like_dom"/>
</dbReference>
<reference evidence="4 5" key="1">
    <citation type="submission" date="2018-05" db="EMBL/GenBank/DDBJ databases">
        <title>Evolution of GPA BGCs.</title>
        <authorList>
            <person name="Waglechner N."/>
            <person name="Wright G.D."/>
        </authorList>
    </citation>
    <scope>NUCLEOTIDE SEQUENCE [LARGE SCALE GENOMIC DNA]</scope>
    <source>
        <strain evidence="4 5">A82846</strain>
    </source>
</reference>
<keyword evidence="1" id="KW-0378">Hydrolase</keyword>
<comment type="caution">
    <text evidence="4">The sequence shown here is derived from an EMBL/GenBank/DDBJ whole genome shotgun (WGS) entry which is preliminary data.</text>
</comment>
<dbReference type="Gene3D" id="3.30.450.40">
    <property type="match status" value="1"/>
</dbReference>
<feature type="domain" description="PPM-type phosphatase" evidence="3">
    <location>
        <begin position="188"/>
        <end position="400"/>
    </location>
</feature>
<dbReference type="RefSeq" id="WP_037260367.1">
    <property type="nucleotide sequence ID" value="NZ_QHKI01000001.1"/>
</dbReference>
<dbReference type="EMBL" id="QHKI01000001">
    <property type="protein sequence ID" value="RSM91629.1"/>
    <property type="molecule type" value="Genomic_DNA"/>
</dbReference>
<evidence type="ECO:0000313" key="4">
    <source>
        <dbReference type="EMBL" id="RSM91629.1"/>
    </source>
</evidence>